<gene>
    <name evidence="1" type="ORF">SDC9_168511</name>
</gene>
<reference evidence="1" key="1">
    <citation type="submission" date="2019-08" db="EMBL/GenBank/DDBJ databases">
        <authorList>
            <person name="Kucharzyk K."/>
            <person name="Murdoch R.W."/>
            <person name="Higgins S."/>
            <person name="Loffler F."/>
        </authorList>
    </citation>
    <scope>NUCLEOTIDE SEQUENCE</scope>
</reference>
<dbReference type="EMBL" id="VSSQ01069035">
    <property type="protein sequence ID" value="MPN21132.1"/>
    <property type="molecule type" value="Genomic_DNA"/>
</dbReference>
<dbReference type="AlphaFoldDB" id="A0A645G5A0"/>
<sequence length="144" mass="15857">MACTGNFLCFTMLNALSTSSGKSEASIFSNAFSRTRSTSLDLFLTICLNNMSQTASRESERSGVVFSDLKIMPFEVIVTSTVSRSRSFVTTTTALASSPKKRSNFLSFFSTLSRKESLTVVLRAVIEMFIKVPLSCAFDKKSIR</sequence>
<evidence type="ECO:0000313" key="1">
    <source>
        <dbReference type="EMBL" id="MPN21132.1"/>
    </source>
</evidence>
<protein>
    <submittedName>
        <fullName evidence="1">Uncharacterized protein</fullName>
    </submittedName>
</protein>
<name>A0A645G5A0_9ZZZZ</name>
<proteinExistence type="predicted"/>
<comment type="caution">
    <text evidence="1">The sequence shown here is derived from an EMBL/GenBank/DDBJ whole genome shotgun (WGS) entry which is preliminary data.</text>
</comment>
<organism evidence="1">
    <name type="scientific">bioreactor metagenome</name>
    <dbReference type="NCBI Taxonomy" id="1076179"/>
    <lineage>
        <taxon>unclassified sequences</taxon>
        <taxon>metagenomes</taxon>
        <taxon>ecological metagenomes</taxon>
    </lineage>
</organism>
<accession>A0A645G5A0</accession>